<evidence type="ECO:0000256" key="5">
    <source>
        <dbReference type="SAM" id="MobiDB-lite"/>
    </source>
</evidence>
<protein>
    <submittedName>
        <fullName evidence="7">Fusaric acid resistance protein conserved region</fullName>
    </submittedName>
</protein>
<dbReference type="GO" id="GO:0022857">
    <property type="term" value="F:transmembrane transporter activity"/>
    <property type="evidence" value="ECO:0007669"/>
    <property type="project" value="InterPro"/>
</dbReference>
<feature type="transmembrane region" description="Helical" evidence="6">
    <location>
        <begin position="367"/>
        <end position="388"/>
    </location>
</feature>
<reference evidence="8" key="1">
    <citation type="submission" date="2008-03" db="EMBL/GenBank/DDBJ databases">
        <title>Complete sequence of chromosome of Beijerinckia indica subsp. indica ATCC 9039.</title>
        <authorList>
            <consortium name="US DOE Joint Genome Institute"/>
            <person name="Copeland A."/>
            <person name="Lucas S."/>
            <person name="Lapidus A."/>
            <person name="Glavina del Rio T."/>
            <person name="Dalin E."/>
            <person name="Tice H."/>
            <person name="Bruce D."/>
            <person name="Goodwin L."/>
            <person name="Pitluck S."/>
            <person name="LaButti K."/>
            <person name="Schmutz J."/>
            <person name="Larimer F."/>
            <person name="Land M."/>
            <person name="Hauser L."/>
            <person name="Kyrpides N."/>
            <person name="Mikhailova N."/>
            <person name="Dunfield P.F."/>
            <person name="Dedysh S.N."/>
            <person name="Liesack W."/>
            <person name="Saw J.H."/>
            <person name="Alam M."/>
            <person name="Chen Y."/>
            <person name="Murrell J.C."/>
            <person name="Richardson P."/>
        </authorList>
    </citation>
    <scope>NUCLEOTIDE SEQUENCE [LARGE SCALE GENOMIC DNA]</scope>
    <source>
        <strain evidence="8">ATCC 9039 / DSM 1715 / NCIMB 8712</strain>
    </source>
</reference>
<proteinExistence type="predicted"/>
<dbReference type="RefSeq" id="WP_012385286.1">
    <property type="nucleotide sequence ID" value="NC_010581.1"/>
</dbReference>
<feature type="transmembrane region" description="Helical" evidence="6">
    <location>
        <begin position="89"/>
        <end position="107"/>
    </location>
</feature>
<evidence type="ECO:0000313" key="8">
    <source>
        <dbReference type="Proteomes" id="UP000001695"/>
    </source>
</evidence>
<evidence type="ECO:0000256" key="6">
    <source>
        <dbReference type="SAM" id="Phobius"/>
    </source>
</evidence>
<sequence length="713" mass="77978">MTSPSLFEELKGADWLFSLKTFLAAMLALYVAFAFDLPRPAWAMGTVYLVSQPLAGQVVSKSFFRVLGTLLGAAVALISVPTLQSAPELLIVVLAGWCGLCLYISLLDRTPRSYVFMLAGYTASIIGFSSIDAPVHIFDVTVARCEEIVIGIVCGTMVNGLLFARHIGPLLAKRIDNWFLMLNDLAAHSLEGPVDGQDLKRERSKLAREVADSYGQVTHLYYEQSEYHTLRHYIRILHHRIVLQLPLLFSLGQAFTSVTEKGETNNEPAQADLLAIRERTHEAMHGTMREQSEAMRKLYTDITRLQAQEGPIKDLNGLVRKNLLARLHRFLDHFLASITLWMNARSGHGMGSLRGSNAYPLHRDHGAAFRSALGAFFSVIICSVFAIATTWPGGSVAAQMAALGASIGALGENPTSAILTFARATIASTIAAFIILFGLMPQIDGFPLLALCFFPFLMLFGALVSIPRVSVFGVLSGLLTGILVSPQSRYQADLAEFANSAAAMLLAFTITPAVVSLIRIFSVEKTAQRLLAAGWTEIAAVSHNRWIANEPLFAYRMMDRLGLLARRLNAYGNAIPEWIAPTQETALGMDVLELRRLEPLLPPAAGRRLAAMREDIATLFVHKAHSLNGAAPQTDFDHLLNDLDASLHEVFACPLSDRRDEALIALYGIRRILFPSQPMPELHLPNPALASTPPTTPAPHATTTPALTWKQAV</sequence>
<dbReference type="eggNOG" id="COG1289">
    <property type="taxonomic scope" value="Bacteria"/>
</dbReference>
<dbReference type="GO" id="GO:0005886">
    <property type="term" value="C:plasma membrane"/>
    <property type="evidence" value="ECO:0007669"/>
    <property type="project" value="InterPro"/>
</dbReference>
<feature type="transmembrane region" description="Helical" evidence="6">
    <location>
        <begin position="500"/>
        <end position="521"/>
    </location>
</feature>
<dbReference type="PANTHER" id="PTHR47804:SF3">
    <property type="entry name" value="PROTEIN BRE4"/>
    <property type="match status" value="1"/>
</dbReference>
<evidence type="ECO:0000256" key="4">
    <source>
        <dbReference type="ARBA" id="ARBA00023136"/>
    </source>
</evidence>
<dbReference type="KEGG" id="bid:Bind_2320"/>
<feature type="transmembrane region" description="Helical" evidence="6">
    <location>
        <begin position="418"/>
        <end position="440"/>
    </location>
</feature>
<dbReference type="HOGENOM" id="CLU_013927_2_0_5"/>
<dbReference type="InterPro" id="IPR006726">
    <property type="entry name" value="PHBA_efflux_AaeB/fusaric-R"/>
</dbReference>
<feature type="transmembrane region" description="Helical" evidence="6">
    <location>
        <begin position="63"/>
        <end position="83"/>
    </location>
</feature>
<feature type="transmembrane region" description="Helical" evidence="6">
    <location>
        <begin position="446"/>
        <end position="464"/>
    </location>
</feature>
<dbReference type="Proteomes" id="UP000001695">
    <property type="component" value="Chromosome"/>
</dbReference>
<accession>B2IHE8</accession>
<feature type="transmembrane region" description="Helical" evidence="6">
    <location>
        <begin position="15"/>
        <end position="35"/>
    </location>
</feature>
<organism evidence="7 8">
    <name type="scientific">Beijerinckia indica subsp. indica (strain ATCC 9039 / DSM 1715 / NCIMB 8712)</name>
    <dbReference type="NCBI Taxonomy" id="395963"/>
    <lineage>
        <taxon>Bacteria</taxon>
        <taxon>Pseudomonadati</taxon>
        <taxon>Pseudomonadota</taxon>
        <taxon>Alphaproteobacteria</taxon>
        <taxon>Hyphomicrobiales</taxon>
        <taxon>Beijerinckiaceae</taxon>
        <taxon>Beijerinckia</taxon>
    </lineage>
</organism>
<keyword evidence="4 6" id="KW-0472">Membrane</keyword>
<dbReference type="EMBL" id="CP001016">
    <property type="protein sequence ID" value="ACB95933.1"/>
    <property type="molecule type" value="Genomic_DNA"/>
</dbReference>
<reference evidence="7 8" key="2">
    <citation type="journal article" date="2010" name="J. Bacteriol.">
        <title>Complete genome sequence of Beijerinckia indica subsp. indica.</title>
        <authorList>
            <person name="Tamas I."/>
            <person name="Dedysh S.N."/>
            <person name="Liesack W."/>
            <person name="Stott M.B."/>
            <person name="Alam M."/>
            <person name="Murrell J.C."/>
            <person name="Dunfield P.F."/>
        </authorList>
    </citation>
    <scope>NUCLEOTIDE SEQUENCE [LARGE SCALE GENOMIC DNA]</scope>
    <source>
        <strain evidence="8">ATCC 9039 / DSM 1715 / NCIMB 8712</strain>
    </source>
</reference>
<keyword evidence="3 6" id="KW-1133">Transmembrane helix</keyword>
<evidence type="ECO:0000256" key="1">
    <source>
        <dbReference type="ARBA" id="ARBA00004141"/>
    </source>
</evidence>
<dbReference type="OrthoDB" id="9807111at2"/>
<gene>
    <name evidence="7" type="ordered locus">Bind_2320</name>
</gene>
<evidence type="ECO:0000256" key="3">
    <source>
        <dbReference type="ARBA" id="ARBA00022989"/>
    </source>
</evidence>
<feature type="transmembrane region" description="Helical" evidence="6">
    <location>
        <begin position="114"/>
        <end position="136"/>
    </location>
</feature>
<evidence type="ECO:0000313" key="7">
    <source>
        <dbReference type="EMBL" id="ACB95933.1"/>
    </source>
</evidence>
<dbReference type="Pfam" id="PF04632">
    <property type="entry name" value="FUSC"/>
    <property type="match status" value="1"/>
</dbReference>
<evidence type="ECO:0000256" key="2">
    <source>
        <dbReference type="ARBA" id="ARBA00022692"/>
    </source>
</evidence>
<feature type="region of interest" description="Disordered" evidence="5">
    <location>
        <begin position="684"/>
        <end position="713"/>
    </location>
</feature>
<name>B2IHE8_BEII9</name>
<dbReference type="PANTHER" id="PTHR47804">
    <property type="entry name" value="60S RIBOSOMAL PROTEIN L19"/>
    <property type="match status" value="1"/>
</dbReference>
<dbReference type="STRING" id="395963.Bind_2320"/>
<comment type="subcellular location">
    <subcellularLocation>
        <location evidence="1">Membrane</location>
        <topology evidence="1">Multi-pass membrane protein</topology>
    </subcellularLocation>
</comment>
<keyword evidence="2 6" id="KW-0812">Transmembrane</keyword>
<feature type="transmembrane region" description="Helical" evidence="6">
    <location>
        <begin position="148"/>
        <end position="164"/>
    </location>
</feature>
<keyword evidence="8" id="KW-1185">Reference proteome</keyword>
<dbReference type="InterPro" id="IPR052430">
    <property type="entry name" value="IVT-Associated"/>
</dbReference>
<dbReference type="AlphaFoldDB" id="B2IHE8"/>